<dbReference type="GO" id="GO:0016811">
    <property type="term" value="F:hydrolase activity, acting on carbon-nitrogen (but not peptide) bonds, in linear amides"/>
    <property type="evidence" value="ECO:0007669"/>
    <property type="project" value="TreeGrafter"/>
</dbReference>
<evidence type="ECO:0000256" key="3">
    <source>
        <dbReference type="ARBA" id="ARBA00022801"/>
    </source>
</evidence>
<keyword evidence="3 6" id="KW-0378">Hydrolase</keyword>
<protein>
    <submittedName>
        <fullName evidence="6">Creatininase subfamily protein</fullName>
        <ecNumber evidence="6">3.5.2.10</ecNumber>
    </submittedName>
</protein>
<dbReference type="GO" id="GO:0046872">
    <property type="term" value="F:metal ion binding"/>
    <property type="evidence" value="ECO:0007669"/>
    <property type="project" value="UniProtKB-KW"/>
</dbReference>
<dbReference type="PANTHER" id="PTHR35005:SF1">
    <property type="entry name" value="2-AMINO-5-FORMYLAMINO-6-RIBOSYLAMINOPYRIMIDIN-4(3H)-ONE 5'-MONOPHOSPHATE DEFORMYLASE"/>
    <property type="match status" value="1"/>
</dbReference>
<dbReference type="Gene3D" id="3.40.50.10310">
    <property type="entry name" value="Creatininase"/>
    <property type="match status" value="1"/>
</dbReference>
<comment type="cofactor">
    <cofactor evidence="1">
        <name>Zn(2+)</name>
        <dbReference type="ChEBI" id="CHEBI:29105"/>
    </cofactor>
</comment>
<keyword evidence="4" id="KW-0862">Zinc</keyword>
<evidence type="ECO:0000256" key="5">
    <source>
        <dbReference type="ARBA" id="ARBA00024029"/>
    </source>
</evidence>
<sequence length="243" mass="26130">MYVSKLTSARFKELAGKIDTVIIPVGSLEAHGMHCPLGTDNIIPERLCSDLEAKIGGDVLIAPSLNYGYTPSLMKFPGTITIPAETILSMYTEIACGFVRWGAKYIVFMNGHGGNIAALTLASDRIAAAGGTALTISWWATYAADIVKICDAQGHAGEDETSAILAVDASLVDNSKRSVHMKKAFCMPLAGPDQIEKRYPGAMSGDSTKATKEKGEALYAMMLEKNLEYIRRLRTGDHTDPIV</sequence>
<comment type="similarity">
    <text evidence="5">Belongs to the creatininase superfamily.</text>
</comment>
<organism evidence="6">
    <name type="scientific">uncultured Spirochaetota bacterium</name>
    <dbReference type="NCBI Taxonomy" id="460511"/>
    <lineage>
        <taxon>Bacteria</taxon>
        <taxon>Pseudomonadati</taxon>
        <taxon>Spirochaetota</taxon>
        <taxon>environmental samples</taxon>
    </lineage>
</organism>
<dbReference type="EC" id="3.5.2.10" evidence="6"/>
<dbReference type="InterPro" id="IPR003785">
    <property type="entry name" value="Creatininase/forma_Hydrolase"/>
</dbReference>
<dbReference type="InterPro" id="IPR024087">
    <property type="entry name" value="Creatininase-like_sf"/>
</dbReference>
<dbReference type="AlphaFoldDB" id="A0A652ZU88"/>
<dbReference type="EMBL" id="UPXP01000011">
    <property type="protein sequence ID" value="VBB39344.1"/>
    <property type="molecule type" value="Genomic_DNA"/>
</dbReference>
<reference evidence="6" key="1">
    <citation type="submission" date="2018-07" db="EMBL/GenBank/DDBJ databases">
        <authorList>
            <consortium name="Genoscope - CEA"/>
            <person name="William W."/>
        </authorList>
    </citation>
    <scope>NUCLEOTIDE SEQUENCE</scope>
    <source>
        <strain evidence="6">IK1</strain>
    </source>
</reference>
<accession>A0A652ZU88</accession>
<dbReference type="GO" id="GO:0047789">
    <property type="term" value="F:creatininase activity"/>
    <property type="evidence" value="ECO:0007669"/>
    <property type="project" value="UniProtKB-EC"/>
</dbReference>
<dbReference type="PANTHER" id="PTHR35005">
    <property type="entry name" value="3-DEHYDRO-SCYLLO-INOSOSE HYDROLASE"/>
    <property type="match status" value="1"/>
</dbReference>
<gene>
    <name evidence="6" type="ORF">TRIP_E190262</name>
</gene>
<keyword evidence="2" id="KW-0479">Metal-binding</keyword>
<name>A0A652ZU88_9SPIR</name>
<evidence type="ECO:0000256" key="1">
    <source>
        <dbReference type="ARBA" id="ARBA00001947"/>
    </source>
</evidence>
<proteinExistence type="inferred from homology"/>
<dbReference type="GO" id="GO:0009231">
    <property type="term" value="P:riboflavin biosynthetic process"/>
    <property type="evidence" value="ECO:0007669"/>
    <property type="project" value="TreeGrafter"/>
</dbReference>
<evidence type="ECO:0000256" key="4">
    <source>
        <dbReference type="ARBA" id="ARBA00022833"/>
    </source>
</evidence>
<evidence type="ECO:0000256" key="2">
    <source>
        <dbReference type="ARBA" id="ARBA00022723"/>
    </source>
</evidence>
<dbReference type="Pfam" id="PF02633">
    <property type="entry name" value="Creatininase"/>
    <property type="match status" value="1"/>
</dbReference>
<dbReference type="SUPFAM" id="SSF102215">
    <property type="entry name" value="Creatininase"/>
    <property type="match status" value="1"/>
</dbReference>
<evidence type="ECO:0000313" key="6">
    <source>
        <dbReference type="EMBL" id="VBB39344.1"/>
    </source>
</evidence>